<reference evidence="1 2" key="1">
    <citation type="submission" date="2024-01" db="EMBL/GenBank/DDBJ databases">
        <title>Whole genome of Chryseobacterium arthrosphaerae NNCa 2741.</title>
        <authorList>
            <person name="Boriskina E.V."/>
            <person name="Gordinskaya N.A."/>
            <person name="Kropotov V.S."/>
            <person name="Alekseeva A.E."/>
            <person name="Makhova M.A."/>
            <person name="Kryazhev D.V."/>
            <person name="Shkurkina I.S."/>
        </authorList>
    </citation>
    <scope>NUCLEOTIDE SEQUENCE [LARGE SCALE GENOMIC DNA]</scope>
    <source>
        <strain evidence="1 2">NNCa 2741</strain>
    </source>
</reference>
<name>A0ABU7R411_9FLAO</name>
<dbReference type="EMBL" id="JAZGJU010000050">
    <property type="protein sequence ID" value="MEE6129541.1"/>
    <property type="molecule type" value="Genomic_DNA"/>
</dbReference>
<comment type="caution">
    <text evidence="1">The sequence shown here is derived from an EMBL/GenBank/DDBJ whole genome shotgun (WGS) entry which is preliminary data.</text>
</comment>
<protein>
    <submittedName>
        <fullName evidence="1">Uncharacterized protein</fullName>
    </submittedName>
</protein>
<proteinExistence type="predicted"/>
<sequence>MPFDRSVFNEKLRNRDSDFFISEKEITKVIFNKDEIVFTLLKTQKIHIPDMISFTIAAMGATGSDERDMYNSDILLTDPKMMFQKITGFQNLWKLDLAIENYIDGEIQYVYEVFIDPEKRRYESEISFLIETGRSFIYFFTNHFYY</sequence>
<gene>
    <name evidence="1" type="ORF">V2E39_19235</name>
</gene>
<dbReference type="Proteomes" id="UP001350005">
    <property type="component" value="Unassembled WGS sequence"/>
</dbReference>
<accession>A0ABU7R411</accession>
<keyword evidence="2" id="KW-1185">Reference proteome</keyword>
<organism evidence="1 2">
    <name type="scientific">Chryseobacterium arthrosphaerae</name>
    <dbReference type="NCBI Taxonomy" id="651561"/>
    <lineage>
        <taxon>Bacteria</taxon>
        <taxon>Pseudomonadati</taxon>
        <taxon>Bacteroidota</taxon>
        <taxon>Flavobacteriia</taxon>
        <taxon>Flavobacteriales</taxon>
        <taxon>Weeksellaceae</taxon>
        <taxon>Chryseobacterium group</taxon>
        <taxon>Chryseobacterium</taxon>
    </lineage>
</organism>
<evidence type="ECO:0000313" key="2">
    <source>
        <dbReference type="Proteomes" id="UP001350005"/>
    </source>
</evidence>
<evidence type="ECO:0000313" key="1">
    <source>
        <dbReference type="EMBL" id="MEE6129541.1"/>
    </source>
</evidence>
<dbReference type="RefSeq" id="WP_241309067.1">
    <property type="nucleotide sequence ID" value="NZ_JAKYXH010000002.1"/>
</dbReference>